<dbReference type="Proteomes" id="UP001271007">
    <property type="component" value="Unassembled WGS sequence"/>
</dbReference>
<protein>
    <recommendedName>
        <fullName evidence="2">DUF7587 domain-containing protein</fullName>
    </recommendedName>
</protein>
<feature type="compositionally biased region" description="Acidic residues" evidence="1">
    <location>
        <begin position="689"/>
        <end position="700"/>
    </location>
</feature>
<gene>
    <name evidence="3" type="ORF">LTR09_000922</name>
</gene>
<feature type="compositionally biased region" description="Polar residues" evidence="1">
    <location>
        <begin position="210"/>
        <end position="228"/>
    </location>
</feature>
<dbReference type="EMBL" id="JAWDJX010000002">
    <property type="protein sequence ID" value="KAK3057847.1"/>
    <property type="molecule type" value="Genomic_DNA"/>
</dbReference>
<comment type="caution">
    <text evidence="3">The sequence shown here is derived from an EMBL/GenBank/DDBJ whole genome shotgun (WGS) entry which is preliminary data.</text>
</comment>
<feature type="compositionally biased region" description="Polar residues" evidence="1">
    <location>
        <begin position="120"/>
        <end position="130"/>
    </location>
</feature>
<name>A0AAJ0LWF3_9PEZI</name>
<feature type="region of interest" description="Disordered" evidence="1">
    <location>
        <begin position="622"/>
        <end position="700"/>
    </location>
</feature>
<keyword evidence="4" id="KW-1185">Reference proteome</keyword>
<organism evidence="3 4">
    <name type="scientific">Extremus antarcticus</name>
    <dbReference type="NCBI Taxonomy" id="702011"/>
    <lineage>
        <taxon>Eukaryota</taxon>
        <taxon>Fungi</taxon>
        <taxon>Dikarya</taxon>
        <taxon>Ascomycota</taxon>
        <taxon>Pezizomycotina</taxon>
        <taxon>Dothideomycetes</taxon>
        <taxon>Dothideomycetidae</taxon>
        <taxon>Mycosphaerellales</taxon>
        <taxon>Extremaceae</taxon>
        <taxon>Extremus</taxon>
    </lineage>
</organism>
<reference evidence="3" key="1">
    <citation type="submission" date="2023-04" db="EMBL/GenBank/DDBJ databases">
        <title>Black Yeasts Isolated from many extreme environments.</title>
        <authorList>
            <person name="Coleine C."/>
            <person name="Stajich J.E."/>
            <person name="Selbmann L."/>
        </authorList>
    </citation>
    <scope>NUCLEOTIDE SEQUENCE</scope>
    <source>
        <strain evidence="3">CCFEE 5312</strain>
    </source>
</reference>
<dbReference type="Pfam" id="PF24494">
    <property type="entry name" value="DUF7587"/>
    <property type="match status" value="1"/>
</dbReference>
<feature type="compositionally biased region" description="Acidic residues" evidence="1">
    <location>
        <begin position="623"/>
        <end position="664"/>
    </location>
</feature>
<evidence type="ECO:0000259" key="2">
    <source>
        <dbReference type="Pfam" id="PF24494"/>
    </source>
</evidence>
<feature type="domain" description="DUF7587" evidence="2">
    <location>
        <begin position="272"/>
        <end position="420"/>
    </location>
</feature>
<sequence length="700" mass="78649">MPPKKNADGSRAATIKWNEEVRLGLDVLILDFADDGKTKVAIFSKLFEHHLRSCGHPEVTMSKLRVQFNEKFKEQAKVGSGPNWGFLNSKSHHAIVRRDAVKAKIRDIKQELLPVAASSKTPTLAVQTPPNLGRRRVTPAVPNTPPAGRAEPATPGPSIQQRTLLDRSARSTRQKRSSSFASLADDSTDYLSITPTRRSKKRKVVETVDPRQQATPVTTPQKTKNWRQIPSEKPRIPFEVRPGTMASVTEATARNAELPLVYPPDDQAQPKTGLLYRMWDEDCQAPLTPNGFVAGRFALMPRIPPPPPPTREAPLWADMAVHLNRDPIATPFISCSMNLNWILRLSFQGSKKGNGNGDKMISIIDTSKLDRKHVFWAKPFHHALKKKVIFTKVLYQGQYECMIYHRIPREGILKTLSVQDIRDFASRMPAVAATLRLDQISARNRSYLNTILPELRSQNVHLTDTVIKSFSDITKFFGVDYRSPVFVSSIVADLCFGWGFTIRYCTDDEWSRKAEVFSQAMCQGKVTQLKERCLMKVAFRDGVQWGNASEFTPKFDHGKARRAITKGGTIGLGSLVKPLLDELAAAKLALLMYEKAQQRALPQAPEGSSSRNRGALMSVAFENEGDRDDDGSDEVGLVEDGNANEEDDDREDEDREDEDREDEDRNVGRSHGRRAHRNVLQHYRNGWTEDSDDEGSVYEL</sequence>
<dbReference type="InterPro" id="IPR056009">
    <property type="entry name" value="DUF7587"/>
</dbReference>
<evidence type="ECO:0000313" key="4">
    <source>
        <dbReference type="Proteomes" id="UP001271007"/>
    </source>
</evidence>
<feature type="compositionally biased region" description="Basic residues" evidence="1">
    <location>
        <begin position="668"/>
        <end position="679"/>
    </location>
</feature>
<feature type="region of interest" description="Disordered" evidence="1">
    <location>
        <begin position="120"/>
        <end position="238"/>
    </location>
</feature>
<proteinExistence type="predicted"/>
<dbReference type="AlphaFoldDB" id="A0AAJ0LWF3"/>
<evidence type="ECO:0000256" key="1">
    <source>
        <dbReference type="SAM" id="MobiDB-lite"/>
    </source>
</evidence>
<accession>A0AAJ0LWF3</accession>
<evidence type="ECO:0000313" key="3">
    <source>
        <dbReference type="EMBL" id="KAK3057847.1"/>
    </source>
</evidence>